<dbReference type="SUPFAM" id="SSF48452">
    <property type="entry name" value="TPR-like"/>
    <property type="match status" value="1"/>
</dbReference>
<name>A0A1Y1IVM6_KLENI</name>
<dbReference type="Proteomes" id="UP000054558">
    <property type="component" value="Unassembled WGS sequence"/>
</dbReference>
<reference evidence="1 2" key="1">
    <citation type="journal article" date="2014" name="Nat. Commun.">
        <title>Klebsormidium flaccidum genome reveals primary factors for plant terrestrial adaptation.</title>
        <authorList>
            <person name="Hori K."/>
            <person name="Maruyama F."/>
            <person name="Fujisawa T."/>
            <person name="Togashi T."/>
            <person name="Yamamoto N."/>
            <person name="Seo M."/>
            <person name="Sato S."/>
            <person name="Yamada T."/>
            <person name="Mori H."/>
            <person name="Tajima N."/>
            <person name="Moriyama T."/>
            <person name="Ikeuchi M."/>
            <person name="Watanabe M."/>
            <person name="Wada H."/>
            <person name="Kobayashi K."/>
            <person name="Saito M."/>
            <person name="Masuda T."/>
            <person name="Sasaki-Sekimoto Y."/>
            <person name="Mashiguchi K."/>
            <person name="Awai K."/>
            <person name="Shimojima M."/>
            <person name="Masuda S."/>
            <person name="Iwai M."/>
            <person name="Nobusawa T."/>
            <person name="Narise T."/>
            <person name="Kondo S."/>
            <person name="Saito H."/>
            <person name="Sato R."/>
            <person name="Murakawa M."/>
            <person name="Ihara Y."/>
            <person name="Oshima-Yamada Y."/>
            <person name="Ohtaka K."/>
            <person name="Satoh M."/>
            <person name="Sonobe K."/>
            <person name="Ishii M."/>
            <person name="Ohtani R."/>
            <person name="Kanamori-Sato M."/>
            <person name="Honoki R."/>
            <person name="Miyazaki D."/>
            <person name="Mochizuki H."/>
            <person name="Umetsu J."/>
            <person name="Higashi K."/>
            <person name="Shibata D."/>
            <person name="Kamiya Y."/>
            <person name="Sato N."/>
            <person name="Nakamura Y."/>
            <person name="Tabata S."/>
            <person name="Ida S."/>
            <person name="Kurokawa K."/>
            <person name="Ohta H."/>
        </authorList>
    </citation>
    <scope>NUCLEOTIDE SEQUENCE [LARGE SCALE GENOMIC DNA]</scope>
    <source>
        <strain evidence="1 2">NIES-2285</strain>
    </source>
</reference>
<sequence length="140" mass="15422">MERPEMTGQVSREQDGTTVAEEWRKKGDAFAAAGQFNEADCSYGLSLSSARLGRYEDAEADAREAIDLDGACVEAFHTRALARKALGKRLEALADFQLAFLYDLLFVLSYWLSDLEVRKDVSALQARLLSAAGVDAVLER</sequence>
<accession>A0A1Y1IVM6</accession>
<keyword evidence="2" id="KW-1185">Reference proteome</keyword>
<protein>
    <submittedName>
        <fullName evidence="1">Uncharacterized protein</fullName>
    </submittedName>
</protein>
<dbReference type="Gene3D" id="1.25.40.10">
    <property type="entry name" value="Tetratricopeptide repeat domain"/>
    <property type="match status" value="1"/>
</dbReference>
<dbReference type="InterPro" id="IPR011990">
    <property type="entry name" value="TPR-like_helical_dom_sf"/>
</dbReference>
<gene>
    <name evidence="1" type="ORF">KFL_015400015</name>
</gene>
<dbReference type="AlphaFoldDB" id="A0A1Y1IVM6"/>
<organism evidence="1 2">
    <name type="scientific">Klebsormidium nitens</name>
    <name type="common">Green alga</name>
    <name type="synonym">Ulothrix nitens</name>
    <dbReference type="NCBI Taxonomy" id="105231"/>
    <lineage>
        <taxon>Eukaryota</taxon>
        <taxon>Viridiplantae</taxon>
        <taxon>Streptophyta</taxon>
        <taxon>Klebsormidiophyceae</taxon>
        <taxon>Klebsormidiales</taxon>
        <taxon>Klebsormidiaceae</taxon>
        <taxon>Klebsormidium</taxon>
    </lineage>
</organism>
<dbReference type="EMBL" id="DF238489">
    <property type="protein sequence ID" value="GAQ93451.1"/>
    <property type="molecule type" value="Genomic_DNA"/>
</dbReference>
<proteinExistence type="predicted"/>
<evidence type="ECO:0000313" key="1">
    <source>
        <dbReference type="EMBL" id="GAQ93451.1"/>
    </source>
</evidence>
<evidence type="ECO:0000313" key="2">
    <source>
        <dbReference type="Proteomes" id="UP000054558"/>
    </source>
</evidence>